<dbReference type="Gene3D" id="3.40.20.10">
    <property type="entry name" value="Severin"/>
    <property type="match status" value="1"/>
</dbReference>
<evidence type="ECO:0000256" key="8">
    <source>
        <dbReference type="ARBA" id="ARBA00023136"/>
    </source>
</evidence>
<comment type="function">
    <text evidence="10 11">Component of the coat protein complex II (COPII) which promotes the formation of transport vesicles from the endoplasmic reticulum (ER). The coat has two main functions, the physical deformation of the endoplasmic reticulum membrane into vesicles and the selection of cargo molecules.</text>
</comment>
<dbReference type="FunCoup" id="T0RMH4">
    <property type="interactions" value="360"/>
</dbReference>
<keyword evidence="6 11" id="KW-0931">ER-Golgi transport</keyword>
<evidence type="ECO:0000259" key="16">
    <source>
        <dbReference type="Pfam" id="PF04815"/>
    </source>
</evidence>
<dbReference type="GO" id="GO:0030127">
    <property type="term" value="C:COPII vesicle coat"/>
    <property type="evidence" value="ECO:0007669"/>
    <property type="project" value="InterPro"/>
</dbReference>
<dbReference type="Gene3D" id="2.30.30.380">
    <property type="entry name" value="Zn-finger domain of Sec23/24"/>
    <property type="match status" value="1"/>
</dbReference>
<accession>T0RMH4</accession>
<dbReference type="Pfam" id="PF04811">
    <property type="entry name" value="Sec23_trunk"/>
    <property type="match status" value="1"/>
</dbReference>
<dbReference type="GO" id="GO:0005096">
    <property type="term" value="F:GTPase activator activity"/>
    <property type="evidence" value="ECO:0007669"/>
    <property type="project" value="TreeGrafter"/>
</dbReference>
<feature type="domain" description="Zinc finger Sec23/Sec24-type" evidence="14">
    <location>
        <begin position="151"/>
        <end position="189"/>
    </location>
</feature>
<evidence type="ECO:0000256" key="7">
    <source>
        <dbReference type="ARBA" id="ARBA00022927"/>
    </source>
</evidence>
<evidence type="ECO:0000256" key="4">
    <source>
        <dbReference type="ARBA" id="ARBA00022824"/>
    </source>
</evidence>
<feature type="region of interest" description="Disordered" evidence="12">
    <location>
        <begin position="1"/>
        <end position="87"/>
    </location>
</feature>
<dbReference type="InterPro" id="IPR006895">
    <property type="entry name" value="Znf_Sec23_Sec24"/>
</dbReference>
<dbReference type="FunFam" id="1.20.120.730:FF:000005">
    <property type="entry name" value="Protein transport protein SEC23"/>
    <property type="match status" value="1"/>
</dbReference>
<dbReference type="InterPro" id="IPR006900">
    <property type="entry name" value="Sec23/24_helical_dom"/>
</dbReference>
<evidence type="ECO:0000259" key="15">
    <source>
        <dbReference type="Pfam" id="PF04811"/>
    </source>
</evidence>
<evidence type="ECO:0000313" key="18">
    <source>
        <dbReference type="EMBL" id="EQC33508.1"/>
    </source>
</evidence>
<keyword evidence="3 11" id="KW-0479">Metal-binding</keyword>
<dbReference type="GO" id="GO:0006886">
    <property type="term" value="P:intracellular protein transport"/>
    <property type="evidence" value="ECO:0007669"/>
    <property type="project" value="InterPro"/>
</dbReference>
<dbReference type="STRING" id="1156394.T0RMH4"/>
<evidence type="ECO:0000256" key="9">
    <source>
        <dbReference type="ARBA" id="ARBA00023329"/>
    </source>
</evidence>
<dbReference type="InterPro" id="IPR036465">
    <property type="entry name" value="vWFA_dom_sf"/>
</dbReference>
<evidence type="ECO:0000256" key="11">
    <source>
        <dbReference type="RuleBase" id="RU365030"/>
    </source>
</evidence>
<keyword evidence="9 11" id="KW-0968">Cytoplasmic vesicle</keyword>
<dbReference type="Pfam" id="PF08033">
    <property type="entry name" value="Sec23_BS"/>
    <property type="match status" value="1"/>
</dbReference>
<evidence type="ECO:0000256" key="5">
    <source>
        <dbReference type="ARBA" id="ARBA00022833"/>
    </source>
</evidence>
<dbReference type="GO" id="GO:0008270">
    <property type="term" value="F:zinc ion binding"/>
    <property type="evidence" value="ECO:0007669"/>
    <property type="project" value="InterPro"/>
</dbReference>
<dbReference type="SUPFAM" id="SSF82754">
    <property type="entry name" value="C-terminal, gelsolin-like domain of Sec23/24"/>
    <property type="match status" value="1"/>
</dbReference>
<dbReference type="InterPro" id="IPR012990">
    <property type="entry name" value="Beta-sandwich_Sec23_24"/>
</dbReference>
<dbReference type="InterPro" id="IPR037550">
    <property type="entry name" value="Sec23_C"/>
</dbReference>
<keyword evidence="11" id="KW-0963">Cytoplasm</keyword>
<keyword evidence="7 11" id="KW-0653">Protein transport</keyword>
<dbReference type="SUPFAM" id="SSF81995">
    <property type="entry name" value="beta-sandwich domain of Sec23/24"/>
    <property type="match status" value="1"/>
</dbReference>
<dbReference type="Pfam" id="PF04815">
    <property type="entry name" value="Sec23_helical"/>
    <property type="match status" value="1"/>
</dbReference>
<dbReference type="InParanoid" id="T0RMH4"/>
<dbReference type="GeneID" id="19949743"/>
<dbReference type="Pfam" id="PF00626">
    <property type="entry name" value="Gelsolin"/>
    <property type="match status" value="1"/>
</dbReference>
<keyword evidence="19" id="KW-1185">Reference proteome</keyword>
<dbReference type="FunFam" id="3.40.20.10:FF:000014">
    <property type="entry name" value="Protein transport protein SEC23"/>
    <property type="match status" value="1"/>
</dbReference>
<dbReference type="VEuPathDB" id="FungiDB:SDRG_09016"/>
<dbReference type="EMBL" id="JH767159">
    <property type="protein sequence ID" value="EQC33508.1"/>
    <property type="molecule type" value="Genomic_DNA"/>
</dbReference>
<evidence type="ECO:0000259" key="17">
    <source>
        <dbReference type="Pfam" id="PF08033"/>
    </source>
</evidence>
<dbReference type="FunFam" id="3.40.50.410:FF:000008">
    <property type="entry name" value="Protein transport protein SEC23"/>
    <property type="match status" value="1"/>
</dbReference>
<organism evidence="18 19">
    <name type="scientific">Saprolegnia diclina (strain VS20)</name>
    <dbReference type="NCBI Taxonomy" id="1156394"/>
    <lineage>
        <taxon>Eukaryota</taxon>
        <taxon>Sar</taxon>
        <taxon>Stramenopiles</taxon>
        <taxon>Oomycota</taxon>
        <taxon>Saprolegniomycetes</taxon>
        <taxon>Saprolegniales</taxon>
        <taxon>Saprolegniaceae</taxon>
        <taxon>Saprolegnia</taxon>
    </lineage>
</organism>
<dbReference type="Gene3D" id="1.20.120.730">
    <property type="entry name" value="Sec23/Sec24 helical domain"/>
    <property type="match status" value="1"/>
</dbReference>
<dbReference type="PANTHER" id="PTHR11141:SF0">
    <property type="entry name" value="PROTEIN TRANSPORT PROTEIN SEC23"/>
    <property type="match status" value="1"/>
</dbReference>
<dbReference type="SUPFAM" id="SSF53300">
    <property type="entry name" value="vWA-like"/>
    <property type="match status" value="1"/>
</dbReference>
<comment type="similarity">
    <text evidence="1 11">Belongs to the SEC23/SEC24 family. SEC23 subfamily.</text>
</comment>
<name>T0RMH4_SAPDV</name>
<evidence type="ECO:0000259" key="14">
    <source>
        <dbReference type="Pfam" id="PF04810"/>
    </source>
</evidence>
<dbReference type="SUPFAM" id="SSF82919">
    <property type="entry name" value="Zn-finger domain of Sec23/24"/>
    <property type="match status" value="1"/>
</dbReference>
<protein>
    <recommendedName>
        <fullName evidence="11">Protein transport protein SEC23</fullName>
    </recommendedName>
</protein>
<dbReference type="Gene3D" id="2.60.40.1670">
    <property type="entry name" value="beta-sandwich domain of Sec23/24"/>
    <property type="match status" value="1"/>
</dbReference>
<dbReference type="AlphaFoldDB" id="T0RMH4"/>
<dbReference type="RefSeq" id="XP_008613148.1">
    <property type="nucleotide sequence ID" value="XM_008614926.1"/>
</dbReference>
<dbReference type="InterPro" id="IPR006896">
    <property type="entry name" value="Sec23/24_trunk_dom"/>
</dbReference>
<dbReference type="PANTHER" id="PTHR11141">
    <property type="entry name" value="PROTEIN TRANSPORT PROTEIN SEC23"/>
    <property type="match status" value="1"/>
</dbReference>
<dbReference type="Proteomes" id="UP000030762">
    <property type="component" value="Unassembled WGS sequence"/>
</dbReference>
<evidence type="ECO:0000256" key="12">
    <source>
        <dbReference type="SAM" id="MobiDB-lite"/>
    </source>
</evidence>
<dbReference type="OrthoDB" id="10256289at2759"/>
<dbReference type="GO" id="GO:0005789">
    <property type="term" value="C:endoplasmic reticulum membrane"/>
    <property type="evidence" value="ECO:0007669"/>
    <property type="project" value="UniProtKB-SubCell"/>
</dbReference>
<evidence type="ECO:0000256" key="6">
    <source>
        <dbReference type="ARBA" id="ARBA00022892"/>
    </source>
</evidence>
<dbReference type="FunFam" id="2.30.30.380:FF:000001">
    <property type="entry name" value="Protein transport protein SEC23"/>
    <property type="match status" value="1"/>
</dbReference>
<proteinExistence type="inferred from homology"/>
<feature type="domain" description="Gelsolin-like" evidence="13">
    <location>
        <begin position="737"/>
        <end position="823"/>
    </location>
</feature>
<dbReference type="eggNOG" id="KOG1986">
    <property type="taxonomic scope" value="Eukaryota"/>
</dbReference>
<dbReference type="SUPFAM" id="SSF81811">
    <property type="entry name" value="Helical domain of Sec23/24"/>
    <property type="match status" value="1"/>
</dbReference>
<reference evidence="18 19" key="1">
    <citation type="submission" date="2012-04" db="EMBL/GenBank/DDBJ databases">
        <title>The Genome Sequence of Saprolegnia declina VS20.</title>
        <authorList>
            <consortium name="The Broad Institute Genome Sequencing Platform"/>
            <person name="Russ C."/>
            <person name="Nusbaum C."/>
            <person name="Tyler B."/>
            <person name="van West P."/>
            <person name="Dieguez-Uribeondo J."/>
            <person name="de Bruijn I."/>
            <person name="Tripathy S."/>
            <person name="Jiang R."/>
            <person name="Young S.K."/>
            <person name="Zeng Q."/>
            <person name="Gargeya S."/>
            <person name="Fitzgerald M."/>
            <person name="Haas B."/>
            <person name="Abouelleil A."/>
            <person name="Alvarado L."/>
            <person name="Arachchi H.M."/>
            <person name="Berlin A."/>
            <person name="Chapman S.B."/>
            <person name="Goldberg J."/>
            <person name="Griggs A."/>
            <person name="Gujja S."/>
            <person name="Hansen M."/>
            <person name="Howarth C."/>
            <person name="Imamovic A."/>
            <person name="Larimer J."/>
            <person name="McCowen C."/>
            <person name="Montmayeur A."/>
            <person name="Murphy C."/>
            <person name="Neiman D."/>
            <person name="Pearson M."/>
            <person name="Priest M."/>
            <person name="Roberts A."/>
            <person name="Saif S."/>
            <person name="Shea T."/>
            <person name="Sisk P."/>
            <person name="Sykes S."/>
            <person name="Wortman J."/>
            <person name="Nusbaum C."/>
            <person name="Birren B."/>
        </authorList>
    </citation>
    <scope>NUCLEOTIDE SEQUENCE [LARGE SCALE GENOMIC DNA]</scope>
    <source>
        <strain evidence="18 19">VS20</strain>
    </source>
</reference>
<evidence type="ECO:0000259" key="13">
    <source>
        <dbReference type="Pfam" id="PF00626"/>
    </source>
</evidence>
<dbReference type="InterPro" id="IPR037364">
    <property type="entry name" value="Sec23"/>
</dbReference>
<dbReference type="InterPro" id="IPR007123">
    <property type="entry name" value="Gelsolin-like_dom"/>
</dbReference>
<dbReference type="InterPro" id="IPR029006">
    <property type="entry name" value="ADF-H/Gelsolin-like_dom_sf"/>
</dbReference>
<dbReference type="InterPro" id="IPR036174">
    <property type="entry name" value="Znf_Sec23_Sec24_sf"/>
</dbReference>
<feature type="domain" description="Sec23/Sec24 trunk" evidence="15">
    <location>
        <begin position="220"/>
        <end position="482"/>
    </location>
</feature>
<evidence type="ECO:0000256" key="10">
    <source>
        <dbReference type="ARBA" id="ARBA00025471"/>
    </source>
</evidence>
<evidence type="ECO:0000256" key="2">
    <source>
        <dbReference type="ARBA" id="ARBA00022448"/>
    </source>
</evidence>
<dbReference type="CDD" id="cd11287">
    <property type="entry name" value="Sec23_C"/>
    <property type="match status" value="1"/>
</dbReference>
<dbReference type="GO" id="GO:0070971">
    <property type="term" value="C:endoplasmic reticulum exit site"/>
    <property type="evidence" value="ECO:0007669"/>
    <property type="project" value="TreeGrafter"/>
</dbReference>
<evidence type="ECO:0000256" key="3">
    <source>
        <dbReference type="ARBA" id="ARBA00022723"/>
    </source>
</evidence>
<feature type="domain" description="Sec23/Sec24 beta-sandwich" evidence="17">
    <location>
        <begin position="500"/>
        <end position="608"/>
    </location>
</feature>
<feature type="domain" description="Sec23/Sec24 helical" evidence="16">
    <location>
        <begin position="622"/>
        <end position="721"/>
    </location>
</feature>
<keyword evidence="5 11" id="KW-0862">Zinc</keyword>
<feature type="compositionally biased region" description="Low complexity" evidence="12">
    <location>
        <begin position="1"/>
        <end position="82"/>
    </location>
</feature>
<gene>
    <name evidence="18" type="ORF">SDRG_09016</name>
</gene>
<dbReference type="GO" id="GO:0090110">
    <property type="term" value="P:COPII-coated vesicle cargo loading"/>
    <property type="evidence" value="ECO:0007669"/>
    <property type="project" value="TreeGrafter"/>
</dbReference>
<keyword evidence="4 11" id="KW-0256">Endoplasmic reticulum</keyword>
<comment type="subcellular location">
    <subcellularLocation>
        <location evidence="11">Cytoplasmic vesicle</location>
        <location evidence="11">COPII-coated vesicle membrane</location>
        <topology evidence="11">Peripheral membrane protein</topology>
        <orientation evidence="11">Cytoplasmic side</orientation>
    </subcellularLocation>
    <subcellularLocation>
        <location evidence="11">Endoplasmic reticulum membrane</location>
        <topology evidence="11">Peripheral membrane protein</topology>
        <orientation evidence="11">Cytoplasmic side</orientation>
    </subcellularLocation>
</comment>
<dbReference type="Gene3D" id="3.40.50.410">
    <property type="entry name" value="von Willebrand factor, type A domain"/>
    <property type="match status" value="1"/>
</dbReference>
<keyword evidence="8 11" id="KW-0472">Membrane</keyword>
<dbReference type="InterPro" id="IPR036180">
    <property type="entry name" value="Gelsolin-like_dom_sf"/>
</dbReference>
<evidence type="ECO:0000313" key="19">
    <source>
        <dbReference type="Proteomes" id="UP000030762"/>
    </source>
</evidence>
<dbReference type="OMA" id="FPPHYAE"/>
<dbReference type="Pfam" id="PF04810">
    <property type="entry name" value="zf-Sec23_Sec24"/>
    <property type="match status" value="1"/>
</dbReference>
<evidence type="ECO:0000256" key="1">
    <source>
        <dbReference type="ARBA" id="ARBA00009210"/>
    </source>
</evidence>
<keyword evidence="2 11" id="KW-0813">Transport</keyword>
<sequence length="865" mass="96594">MQQPGYPQGQYGGQPQQYGQPQQQQYDQQYAQQQQYAQPQQYDQQYAQQQQQYGQPQAQYGQPQAQYGQPQGQYGQAYGGQPSMDQSSQHAVVAPPVWDFEANEAKDGVRFSWNNWPVNALEQTRCVVPMGCVFQPLKPIEGMPDAVEYDPIQCKGCAAILNPFAQVDFMSKLWVCPFCITRNHFPPHYAEHISEANLPAELIPSFSTLEYELPQRVAGPPIFIFCIDTCLAEEELDELKDSIQQTLNLLPDEALVGLVTYGTMVHVHELGFTECPKSHVFRGNKDFTTQQVQDFLGLAVTRHPGQGGQPATVQAPASSRFLLPVLECGFTLESILEDLQRDPWPVNAGHRPQRATGVAMSVAVGLLEATHRGQGARIMMFVGGPATTGPGAIVNRERSEDIRSHTDIQKGNAPLSAKAIEHYTALAERCVSNAHVVDIFACSLDQSGVMEMRVCVAKTGGVIVLADSFGQSVFKESFRRMFSRFSDEAAECDQNHLTMAFASSLEVLTSREFKVSGAIGPCAALKKTNNALPAKNISETEIGVGGTNTWSLGALDPQMAIAIYFDVTNPATSTLHPGKGRYLQFITRYQHASGRFRTRVTTICGPWSVDPEDIESLKRGFDQEAAAVLMTRIAVHRSERGDETNDIMRWIDRSLIRLGARFADYRKDDPSSFRLSREFSIYPQFMFHLRRSQFLQVFGYSPDESATYRHCLMRECTTNSLVMIQPSLLSYSFNGPPAPALLDSASVRADTILLLDSFFYVVVFHGETIASWRDQKFHEHAEHINFKNLLEAPQADAQLIMDSRFPVPRYIVCDQHKSQSRFLMAKLNPSNSHTQGDGQGEVIFTDDVSLKVFMEHLMKFAVQST</sequence>
<dbReference type="InterPro" id="IPR036175">
    <property type="entry name" value="Sec23/24_helical_dom_sf"/>
</dbReference>